<dbReference type="Proteomes" id="UP001465755">
    <property type="component" value="Unassembled WGS sequence"/>
</dbReference>
<keyword evidence="1" id="KW-0328">Glycosyltransferase</keyword>
<dbReference type="GO" id="GO:0016763">
    <property type="term" value="F:pentosyltransferase activity"/>
    <property type="evidence" value="ECO:0007669"/>
    <property type="project" value="UniProtKB-ARBA"/>
</dbReference>
<evidence type="ECO:0000313" key="7">
    <source>
        <dbReference type="Proteomes" id="UP001465755"/>
    </source>
</evidence>
<keyword evidence="2" id="KW-0808">Transferase</keyword>
<evidence type="ECO:0000259" key="5">
    <source>
        <dbReference type="Pfam" id="PF04577"/>
    </source>
</evidence>
<feature type="chain" id="PRO_5043576020" description="Glycosyltransferase 61 catalytic domain-containing protein" evidence="4">
    <location>
        <begin position="17"/>
        <end position="493"/>
    </location>
</feature>
<keyword evidence="3" id="KW-0325">Glycoprotein</keyword>
<protein>
    <recommendedName>
        <fullName evidence="5">Glycosyltransferase 61 catalytic domain-containing protein</fullName>
    </recommendedName>
</protein>
<keyword evidence="7" id="KW-1185">Reference proteome</keyword>
<sequence>MGLASLLCRALLICSPEYMSPLQKDEHITSFECIHDEGNADNRLCIFHNLAIFDDKLRYLYRGGQRPTFPDTVIEWGEGWHLYRQVEPINQYHIHPNILAPTVPVRIVDKAVLVVTRWPWNYGHSMGETFINFHINACLGFGHCNGSRAGGPALVRFEWANLLKNDPVTWPEVFPAVDEALKCVTDQEAFHIEDMWPKREVVILKKAVIGLGPHHRMLPAPDTRERFLQRFPDPPQWIMDSLRHRLANCTGVQLHTQKKEGKLSVTLINRNDIKRHIMNEESIVHRIREEFADDVDVVRVMRPHEMDFKHMYEMMASTSITILTHGAAQANLPFIAREAVVIEMLWHREVVDAHEWAADILRQSVLNATFIGRHNRDDRLGEWYRPMFLDQEGFAHATQDQRLAFYENGPITEGLLAFQERFHSSNFEIEWAVLKEALEKAIQAIRTGNHTWDVDGGRASFPMGMPRPEPTLPGGLFQRLFGLLPRAQHKVHR</sequence>
<evidence type="ECO:0000256" key="2">
    <source>
        <dbReference type="ARBA" id="ARBA00022679"/>
    </source>
</evidence>
<evidence type="ECO:0000256" key="3">
    <source>
        <dbReference type="ARBA" id="ARBA00023180"/>
    </source>
</evidence>
<dbReference type="GO" id="GO:0005794">
    <property type="term" value="C:Golgi apparatus"/>
    <property type="evidence" value="ECO:0007669"/>
    <property type="project" value="UniProtKB-ARBA"/>
</dbReference>
<evidence type="ECO:0000256" key="1">
    <source>
        <dbReference type="ARBA" id="ARBA00022676"/>
    </source>
</evidence>
<gene>
    <name evidence="6" type="ORF">WJX73_008284</name>
</gene>
<keyword evidence="4" id="KW-0732">Signal</keyword>
<dbReference type="EMBL" id="JALJOQ010000142">
    <property type="protein sequence ID" value="KAK9794073.1"/>
    <property type="molecule type" value="Genomic_DNA"/>
</dbReference>
<feature type="signal peptide" evidence="4">
    <location>
        <begin position="1"/>
        <end position="16"/>
    </location>
</feature>
<dbReference type="InterPro" id="IPR007657">
    <property type="entry name" value="Glycosyltransferase_61"/>
</dbReference>
<dbReference type="PANTHER" id="PTHR20961">
    <property type="entry name" value="GLYCOSYLTRANSFERASE"/>
    <property type="match status" value="1"/>
</dbReference>
<accession>A0AAW1NTG5</accession>
<evidence type="ECO:0000313" key="6">
    <source>
        <dbReference type="EMBL" id="KAK9794073.1"/>
    </source>
</evidence>
<proteinExistence type="predicted"/>
<dbReference type="Pfam" id="PF04577">
    <property type="entry name" value="Glyco_transf_61"/>
    <property type="match status" value="1"/>
</dbReference>
<reference evidence="6 7" key="1">
    <citation type="journal article" date="2024" name="Nat. Commun.">
        <title>Phylogenomics reveals the evolutionary origins of lichenization in chlorophyte algae.</title>
        <authorList>
            <person name="Puginier C."/>
            <person name="Libourel C."/>
            <person name="Otte J."/>
            <person name="Skaloud P."/>
            <person name="Haon M."/>
            <person name="Grisel S."/>
            <person name="Petersen M."/>
            <person name="Berrin J.G."/>
            <person name="Delaux P.M."/>
            <person name="Dal Grande F."/>
            <person name="Keller J."/>
        </authorList>
    </citation>
    <scope>NUCLEOTIDE SEQUENCE [LARGE SCALE GENOMIC DNA]</scope>
    <source>
        <strain evidence="6 7">SAG 2036</strain>
    </source>
</reference>
<dbReference type="AlphaFoldDB" id="A0AAW1NTG5"/>
<name>A0AAW1NTG5_9CHLO</name>
<dbReference type="InterPro" id="IPR049625">
    <property type="entry name" value="Glyco_transf_61_cat"/>
</dbReference>
<organism evidence="6 7">
    <name type="scientific">Symbiochloris irregularis</name>
    <dbReference type="NCBI Taxonomy" id="706552"/>
    <lineage>
        <taxon>Eukaryota</taxon>
        <taxon>Viridiplantae</taxon>
        <taxon>Chlorophyta</taxon>
        <taxon>core chlorophytes</taxon>
        <taxon>Trebouxiophyceae</taxon>
        <taxon>Trebouxiales</taxon>
        <taxon>Trebouxiaceae</taxon>
        <taxon>Symbiochloris</taxon>
    </lineage>
</organism>
<comment type="caution">
    <text evidence="6">The sequence shown here is derived from an EMBL/GenBank/DDBJ whole genome shotgun (WGS) entry which is preliminary data.</text>
</comment>
<feature type="domain" description="Glycosyltransferase 61 catalytic" evidence="5">
    <location>
        <begin position="240"/>
        <end position="342"/>
    </location>
</feature>
<evidence type="ECO:0000256" key="4">
    <source>
        <dbReference type="SAM" id="SignalP"/>
    </source>
</evidence>